<accession>A0AAE3HAI2</accession>
<reference evidence="2 3" key="1">
    <citation type="journal article" date="2011" name="Appl. Environ. Microbiol.">
        <title>Methanogenic archaea isolated from Taiwan's Chelungpu fault.</title>
        <authorList>
            <person name="Wu S.Y."/>
            <person name="Lai M.C."/>
        </authorList>
    </citation>
    <scope>NUCLEOTIDE SEQUENCE [LARGE SCALE GENOMIC DNA]</scope>
    <source>
        <strain evidence="2 3">St545Mb</strain>
    </source>
</reference>
<dbReference type="AlphaFoldDB" id="A0AAE3HAI2"/>
<proteinExistence type="predicted"/>
<dbReference type="Gene3D" id="1.20.120.520">
    <property type="entry name" value="nmb1532 protein domain like"/>
    <property type="match status" value="1"/>
</dbReference>
<protein>
    <submittedName>
        <fullName evidence="2">Cytosolic protein</fullName>
    </submittedName>
</protein>
<keyword evidence="3" id="KW-1185">Reference proteome</keyword>
<dbReference type="PANTHER" id="PTHR35585">
    <property type="entry name" value="HHE DOMAIN PROTEIN (AFU_ORTHOLOGUE AFUA_4G00730)"/>
    <property type="match status" value="1"/>
</dbReference>
<dbReference type="InterPro" id="IPR012312">
    <property type="entry name" value="Hemerythrin-like"/>
</dbReference>
<evidence type="ECO:0000259" key="1">
    <source>
        <dbReference type="Pfam" id="PF01814"/>
    </source>
</evidence>
<sequence length="142" mass="16827">MEKIYDILKQEHERVMQLFDEAISSNSKDVFMQLKSELDIHMTGEEKLYYPQLENKKEATEVTLEGYEEHHVAKMLLSELEKTPADDKRWLAKMKVLKETVEHHVKEEESEIFEKSRSVLSDSQAEEIASKYMDFKQQEQKS</sequence>
<dbReference type="EMBL" id="JTEO01000004">
    <property type="protein sequence ID" value="MCQ6963026.1"/>
    <property type="molecule type" value="Genomic_DNA"/>
</dbReference>
<dbReference type="CDD" id="cd12108">
    <property type="entry name" value="Hr-like"/>
    <property type="match status" value="1"/>
</dbReference>
<dbReference type="Pfam" id="PF01814">
    <property type="entry name" value="Hemerythrin"/>
    <property type="match status" value="1"/>
</dbReference>
<organism evidence="2 3">
    <name type="scientific">Methanolobus chelungpuianus</name>
    <dbReference type="NCBI Taxonomy" id="502115"/>
    <lineage>
        <taxon>Archaea</taxon>
        <taxon>Methanobacteriati</taxon>
        <taxon>Methanobacteriota</taxon>
        <taxon>Stenosarchaea group</taxon>
        <taxon>Methanomicrobia</taxon>
        <taxon>Methanosarcinales</taxon>
        <taxon>Methanosarcinaceae</taxon>
        <taxon>Methanolobus</taxon>
    </lineage>
</organism>
<dbReference type="Proteomes" id="UP001206983">
    <property type="component" value="Unassembled WGS sequence"/>
</dbReference>
<feature type="domain" description="Hemerythrin-like" evidence="1">
    <location>
        <begin position="4"/>
        <end position="115"/>
    </location>
</feature>
<comment type="caution">
    <text evidence="2">The sequence shown here is derived from an EMBL/GenBank/DDBJ whole genome shotgun (WGS) entry which is preliminary data.</text>
</comment>
<dbReference type="PANTHER" id="PTHR35585:SF1">
    <property type="entry name" value="HHE DOMAIN PROTEIN (AFU_ORTHOLOGUE AFUA_4G00730)"/>
    <property type="match status" value="1"/>
</dbReference>
<evidence type="ECO:0000313" key="2">
    <source>
        <dbReference type="EMBL" id="MCQ6963026.1"/>
    </source>
</evidence>
<evidence type="ECO:0000313" key="3">
    <source>
        <dbReference type="Proteomes" id="UP001206983"/>
    </source>
</evidence>
<name>A0AAE3HAI2_9EURY</name>
<gene>
    <name evidence="2" type="ORF">PV02_08220</name>
</gene>
<dbReference type="RefSeq" id="WP_256622911.1">
    <property type="nucleotide sequence ID" value="NZ_JTEO01000004.1"/>
</dbReference>